<dbReference type="RefSeq" id="WP_381091435.1">
    <property type="nucleotide sequence ID" value="NZ_JBHUDX010000110.1"/>
</dbReference>
<dbReference type="CDD" id="cd16936">
    <property type="entry name" value="HATPase_RsbW-like"/>
    <property type="match status" value="1"/>
</dbReference>
<dbReference type="Pfam" id="PF13581">
    <property type="entry name" value="HATPase_c_2"/>
    <property type="match status" value="1"/>
</dbReference>
<dbReference type="PANTHER" id="PTHR35526:SF3">
    <property type="entry name" value="ANTI-SIGMA-F FACTOR RSBW"/>
    <property type="match status" value="1"/>
</dbReference>
<protein>
    <submittedName>
        <fullName evidence="3">ATP-binding protein</fullName>
    </submittedName>
</protein>
<name>A0ABW4J3A4_9ACTN</name>
<evidence type="ECO:0000313" key="4">
    <source>
        <dbReference type="Proteomes" id="UP001597261"/>
    </source>
</evidence>
<dbReference type="InterPro" id="IPR036890">
    <property type="entry name" value="HATPase_C_sf"/>
</dbReference>
<dbReference type="GO" id="GO:0005524">
    <property type="term" value="F:ATP binding"/>
    <property type="evidence" value="ECO:0007669"/>
    <property type="project" value="UniProtKB-KW"/>
</dbReference>
<keyword evidence="1" id="KW-0808">Transferase</keyword>
<accession>A0ABW4J3A4</accession>
<feature type="domain" description="Histidine kinase/HSP90-like ATPase" evidence="2">
    <location>
        <begin position="38"/>
        <end position="114"/>
    </location>
</feature>
<dbReference type="Gene3D" id="3.30.565.10">
    <property type="entry name" value="Histidine kinase-like ATPase, C-terminal domain"/>
    <property type="match status" value="1"/>
</dbReference>
<dbReference type="SUPFAM" id="SSF55874">
    <property type="entry name" value="ATPase domain of HSP90 chaperone/DNA topoisomerase II/histidine kinase"/>
    <property type="match status" value="1"/>
</dbReference>
<keyword evidence="4" id="KW-1185">Reference proteome</keyword>
<dbReference type="InterPro" id="IPR050267">
    <property type="entry name" value="Anti-sigma-factor_SerPK"/>
</dbReference>
<comment type="caution">
    <text evidence="3">The sequence shown here is derived from an EMBL/GenBank/DDBJ whole genome shotgun (WGS) entry which is preliminary data.</text>
</comment>
<keyword evidence="3" id="KW-0547">Nucleotide-binding</keyword>
<gene>
    <name evidence="3" type="ORF">ACFSL4_33735</name>
</gene>
<dbReference type="PANTHER" id="PTHR35526">
    <property type="entry name" value="ANTI-SIGMA-F FACTOR RSBW-RELATED"/>
    <property type="match status" value="1"/>
</dbReference>
<evidence type="ECO:0000256" key="1">
    <source>
        <dbReference type="ARBA" id="ARBA00022527"/>
    </source>
</evidence>
<dbReference type="Proteomes" id="UP001597261">
    <property type="component" value="Unassembled WGS sequence"/>
</dbReference>
<keyword evidence="3" id="KW-0067">ATP-binding</keyword>
<organism evidence="3 4">
    <name type="scientific">Streptomyces caeni</name>
    <dbReference type="NCBI Taxonomy" id="2307231"/>
    <lineage>
        <taxon>Bacteria</taxon>
        <taxon>Bacillati</taxon>
        <taxon>Actinomycetota</taxon>
        <taxon>Actinomycetes</taxon>
        <taxon>Kitasatosporales</taxon>
        <taxon>Streptomycetaceae</taxon>
        <taxon>Streptomyces</taxon>
    </lineage>
</organism>
<keyword evidence="1" id="KW-0418">Kinase</keyword>
<evidence type="ECO:0000313" key="3">
    <source>
        <dbReference type="EMBL" id="MFD1662998.1"/>
    </source>
</evidence>
<dbReference type="EMBL" id="JBHUDX010000110">
    <property type="protein sequence ID" value="MFD1662998.1"/>
    <property type="molecule type" value="Genomic_DNA"/>
</dbReference>
<proteinExistence type="predicted"/>
<reference evidence="4" key="1">
    <citation type="journal article" date="2019" name="Int. J. Syst. Evol. Microbiol.">
        <title>The Global Catalogue of Microorganisms (GCM) 10K type strain sequencing project: providing services to taxonomists for standard genome sequencing and annotation.</title>
        <authorList>
            <consortium name="The Broad Institute Genomics Platform"/>
            <consortium name="The Broad Institute Genome Sequencing Center for Infectious Disease"/>
            <person name="Wu L."/>
            <person name="Ma J."/>
        </authorList>
    </citation>
    <scope>NUCLEOTIDE SEQUENCE [LARGE SCALE GENOMIC DNA]</scope>
    <source>
        <strain evidence="4">CGMCC 1.12470</strain>
    </source>
</reference>
<dbReference type="InterPro" id="IPR003594">
    <property type="entry name" value="HATPase_dom"/>
</dbReference>
<keyword evidence="1" id="KW-0723">Serine/threonine-protein kinase</keyword>
<evidence type="ECO:0000259" key="2">
    <source>
        <dbReference type="Pfam" id="PF13581"/>
    </source>
</evidence>
<sequence length="157" mass="16199">MTGKGGFRLPWRRGRPAAAIEHVPPPVRRHVTSVEVGPEAVGRAREAVSGHLAAAGVVPGSAFADTVLLVVSELVTNVLRHAPRSPVTDVCTTVAGGRLVVGVADAEPRLPDLTGEGTGEGLRMVTELAAAYDGDVSAEPAVGRSGKIVLVRFEIPS</sequence>